<protein>
    <recommendedName>
        <fullName evidence="4">PCI domain-containing protein</fullName>
    </recommendedName>
</protein>
<dbReference type="OrthoDB" id="5404651at2759"/>
<feature type="region of interest" description="Disordered" evidence="1">
    <location>
        <begin position="1"/>
        <end position="84"/>
    </location>
</feature>
<evidence type="ECO:0000256" key="1">
    <source>
        <dbReference type="SAM" id="MobiDB-lite"/>
    </source>
</evidence>
<dbReference type="PANTHER" id="PTHR12732">
    <property type="entry name" value="UNCHARACTERIZED PROTEASOME COMPONENT REGION PCI-CONTAINING"/>
    <property type="match status" value="1"/>
</dbReference>
<dbReference type="PANTHER" id="PTHR12732:SF8">
    <property type="entry name" value="NUCLEAR MRNA EXPORT PROTEIN THP1"/>
    <property type="match status" value="1"/>
</dbReference>
<evidence type="ECO:0000313" key="3">
    <source>
        <dbReference type="Proteomes" id="UP000316270"/>
    </source>
</evidence>
<dbReference type="STRING" id="50376.A0A517L7F9"/>
<feature type="compositionally biased region" description="Basic residues" evidence="1">
    <location>
        <begin position="59"/>
        <end position="68"/>
    </location>
</feature>
<feature type="compositionally biased region" description="Pro residues" evidence="1">
    <location>
        <begin position="69"/>
        <end position="81"/>
    </location>
</feature>
<dbReference type="SMART" id="SM00753">
    <property type="entry name" value="PAM"/>
    <property type="match status" value="1"/>
</dbReference>
<dbReference type="InterPro" id="IPR045114">
    <property type="entry name" value="Csn12-like"/>
</dbReference>
<gene>
    <name evidence="2" type="ORF">FKW77_005951</name>
</gene>
<evidence type="ECO:0008006" key="4">
    <source>
        <dbReference type="Google" id="ProtNLM"/>
    </source>
</evidence>
<dbReference type="Proteomes" id="UP000316270">
    <property type="component" value="Chromosome 6"/>
</dbReference>
<keyword evidence="3" id="KW-1185">Reference proteome</keyword>
<name>A0A517L7F9_9PEZI</name>
<dbReference type="GO" id="GO:0003723">
    <property type="term" value="F:RNA binding"/>
    <property type="evidence" value="ECO:0007669"/>
    <property type="project" value="InterPro"/>
</dbReference>
<dbReference type="AlphaFoldDB" id="A0A517L7F9"/>
<feature type="compositionally biased region" description="Basic and acidic residues" evidence="1">
    <location>
        <begin position="1"/>
        <end position="22"/>
    </location>
</feature>
<reference evidence="2 3" key="1">
    <citation type="submission" date="2019-07" db="EMBL/GenBank/DDBJ databases">
        <title>Finished genome of Venturia effusa.</title>
        <authorList>
            <person name="Young C.A."/>
            <person name="Cox M.P."/>
            <person name="Ganley A.R.D."/>
            <person name="David W.J."/>
        </authorList>
    </citation>
    <scope>NUCLEOTIDE SEQUENCE [LARGE SCALE GENOMIC DNA]</scope>
    <source>
        <strain evidence="3">albino</strain>
    </source>
</reference>
<dbReference type="EMBL" id="CP042190">
    <property type="protein sequence ID" value="QDS71572.1"/>
    <property type="molecule type" value="Genomic_DNA"/>
</dbReference>
<proteinExistence type="predicted"/>
<sequence>MGKTTDRRKPESRDKSRAEKSRKPSIAYSKQHRDRFKPHNPSPLSTSTTIRDDWSNHQSTKKPKKKQNPRPPTASSPPPPWADTKEGKVRILQLLRAADPAATFGNRDLLDIFHTLRAELGTENEQTQDDFLHKYIEPREGGFGSLCQRVFDVRSDWARDQQLWDAMGITVVQGFLKDISTFIQTQRDGAPQQEREEGPKRLAAWLIIEPPFPQHYSDLIADLRSSFPQGQEEELDKLCTRLLPEAREGLGGNSTWVPFIKFMVQYLIFLRDVDPSNLLRTYDQLSELVQKASSAFKDATLGHMLLGSMQLYCKLLARLAIGLDKQPELIASHTEQSVEEDTAPVTLPERAANTVREALAACLQDKSEGMSGKRGGIYIFANLCLKILFQCKKIRNCSHTFNSIDTLSPPLRMYPKPQQATYLYYLGRFHFSTSHFSRAQLTLQHAYDLCPRFESCRKQKRLILIYLLTSNIILGRMPAEFLWDRPEAHGLKERFNPICGAIKKGDMATFRRLSSFENEHASWFLHFRIFLQIRNRCEVLVWRTLARKVFALNGDPGDPKSGKAPNLQISDLVHISQYLEKRALNPILANDLGPGRSHTNMMFVRDTIPKAAYYIDPDFEDAGDLPDEEDDERVLTTDDPLVLPDMFEVESIVTSLINQGLLNAFVAHKLKKIAIKDMKKANGRTALEVGFPNAWDVFKRAQANAGVPGWKVTEGRAGGQTYHFGPVKEVGS</sequence>
<dbReference type="GO" id="GO:0003690">
    <property type="term" value="F:double-stranded DNA binding"/>
    <property type="evidence" value="ECO:0007669"/>
    <property type="project" value="InterPro"/>
</dbReference>
<organism evidence="2 3">
    <name type="scientific">Venturia effusa</name>
    <dbReference type="NCBI Taxonomy" id="50376"/>
    <lineage>
        <taxon>Eukaryota</taxon>
        <taxon>Fungi</taxon>
        <taxon>Dikarya</taxon>
        <taxon>Ascomycota</taxon>
        <taxon>Pezizomycotina</taxon>
        <taxon>Dothideomycetes</taxon>
        <taxon>Pleosporomycetidae</taxon>
        <taxon>Venturiales</taxon>
        <taxon>Venturiaceae</taxon>
        <taxon>Venturia</taxon>
    </lineage>
</organism>
<accession>A0A517L7F9</accession>
<evidence type="ECO:0000313" key="2">
    <source>
        <dbReference type="EMBL" id="QDS71572.1"/>
    </source>
</evidence>